<dbReference type="EMBL" id="JADOUF010000001">
    <property type="protein sequence ID" value="MBG6139136.1"/>
    <property type="molecule type" value="Genomic_DNA"/>
</dbReference>
<proteinExistence type="predicted"/>
<dbReference type="PANTHER" id="PTHR43877:SF1">
    <property type="entry name" value="ACETYLTRANSFERASE"/>
    <property type="match status" value="1"/>
</dbReference>
<dbReference type="Pfam" id="PF00583">
    <property type="entry name" value="Acetyltransf_1"/>
    <property type="match status" value="1"/>
</dbReference>
<sequence>MDINQIDVRDDAAVAAWHQVHAAAAAHDRAEFPAPTLERDTGRLRNPWPGEANEFWLAVDGGEPVGSLQIHMPTLDNLDNIGVDFTVPPAHRRRGIGRALYGKAVERARFHHRKNLQTDATQALPGTEADSPHGPGMAFAAKMGFRRVLDEAHRRWVSGVVSEEELARQLAEAWTHAEGYELVTWRDRVPERYAADLAYLDSRVMMESPIGDLAFEEEKIDADRVRAGEEVAHARGHLHFAVGLVHRESDTLAAYSALASDQGDEWHAWQHNTIASSAHRGHRLGTIVKLENLAFYRATYPQLRAIDTSNAADNAYMIVINERMGFRWADTWVNWQQEL</sequence>
<dbReference type="InterPro" id="IPR050832">
    <property type="entry name" value="Bact_Acetyltransf"/>
</dbReference>
<feature type="domain" description="N-acetyltransferase" evidence="3">
    <location>
        <begin position="1"/>
        <end position="167"/>
    </location>
</feature>
<keyword evidence="5" id="KW-1185">Reference proteome</keyword>
<dbReference type="PROSITE" id="PS51186">
    <property type="entry name" value="GNAT"/>
    <property type="match status" value="1"/>
</dbReference>
<accession>A0A8J7GJ92</accession>
<evidence type="ECO:0000313" key="4">
    <source>
        <dbReference type="EMBL" id="MBG6139136.1"/>
    </source>
</evidence>
<keyword evidence="2" id="KW-0012">Acyltransferase</keyword>
<dbReference type="AlphaFoldDB" id="A0A8J7GJ92"/>
<evidence type="ECO:0000259" key="3">
    <source>
        <dbReference type="PROSITE" id="PS51186"/>
    </source>
</evidence>
<dbReference type="Gene3D" id="3.40.630.30">
    <property type="match status" value="1"/>
</dbReference>
<dbReference type="RefSeq" id="WP_197005822.1">
    <property type="nucleotide sequence ID" value="NZ_BONS01000012.1"/>
</dbReference>
<organism evidence="4 5">
    <name type="scientific">Longispora fulva</name>
    <dbReference type="NCBI Taxonomy" id="619741"/>
    <lineage>
        <taxon>Bacteria</taxon>
        <taxon>Bacillati</taxon>
        <taxon>Actinomycetota</taxon>
        <taxon>Actinomycetes</taxon>
        <taxon>Micromonosporales</taxon>
        <taxon>Micromonosporaceae</taxon>
        <taxon>Longispora</taxon>
    </lineage>
</organism>
<gene>
    <name evidence="4" type="ORF">IW245_005330</name>
</gene>
<dbReference type="InterPro" id="IPR000182">
    <property type="entry name" value="GNAT_dom"/>
</dbReference>
<dbReference type="SUPFAM" id="SSF55729">
    <property type="entry name" value="Acyl-CoA N-acyltransferases (Nat)"/>
    <property type="match status" value="2"/>
</dbReference>
<reference evidence="4" key="1">
    <citation type="submission" date="2020-11" db="EMBL/GenBank/DDBJ databases">
        <title>Sequencing the genomes of 1000 actinobacteria strains.</title>
        <authorList>
            <person name="Klenk H.-P."/>
        </authorList>
    </citation>
    <scope>NUCLEOTIDE SEQUENCE</scope>
    <source>
        <strain evidence="4">DSM 45356</strain>
    </source>
</reference>
<protein>
    <submittedName>
        <fullName evidence="4">GNAT superfamily N-acetyltransferase</fullName>
    </submittedName>
</protein>
<comment type="caution">
    <text evidence="4">The sequence shown here is derived from an EMBL/GenBank/DDBJ whole genome shotgun (WGS) entry which is preliminary data.</text>
</comment>
<dbReference type="GO" id="GO:0016747">
    <property type="term" value="F:acyltransferase activity, transferring groups other than amino-acyl groups"/>
    <property type="evidence" value="ECO:0007669"/>
    <property type="project" value="InterPro"/>
</dbReference>
<evidence type="ECO:0000256" key="1">
    <source>
        <dbReference type="ARBA" id="ARBA00022679"/>
    </source>
</evidence>
<evidence type="ECO:0000256" key="2">
    <source>
        <dbReference type="ARBA" id="ARBA00023315"/>
    </source>
</evidence>
<dbReference type="CDD" id="cd04301">
    <property type="entry name" value="NAT_SF"/>
    <property type="match status" value="1"/>
</dbReference>
<name>A0A8J7GJ92_9ACTN</name>
<dbReference type="InterPro" id="IPR016181">
    <property type="entry name" value="Acyl_CoA_acyltransferase"/>
</dbReference>
<dbReference type="Proteomes" id="UP000622552">
    <property type="component" value="Unassembled WGS sequence"/>
</dbReference>
<keyword evidence="1" id="KW-0808">Transferase</keyword>
<dbReference type="PANTHER" id="PTHR43877">
    <property type="entry name" value="AMINOALKYLPHOSPHONATE N-ACETYLTRANSFERASE-RELATED-RELATED"/>
    <property type="match status" value="1"/>
</dbReference>
<evidence type="ECO:0000313" key="5">
    <source>
        <dbReference type="Proteomes" id="UP000622552"/>
    </source>
</evidence>